<accession>K2JA66</accession>
<evidence type="ECO:0000313" key="4">
    <source>
        <dbReference type="Proteomes" id="UP000006746"/>
    </source>
</evidence>
<dbReference type="STRING" id="1207063.P24_18551"/>
<keyword evidence="1" id="KW-1133">Transmembrane helix</keyword>
<dbReference type="Pfam" id="PF21741">
    <property type="entry name" value="DUF6867"/>
    <property type="match status" value="1"/>
</dbReference>
<dbReference type="EMBL" id="AMRL01000047">
    <property type="protein sequence ID" value="EKE67434.1"/>
    <property type="molecule type" value="Genomic_DNA"/>
</dbReference>
<feature type="domain" description="DUF6867" evidence="2">
    <location>
        <begin position="10"/>
        <end position="114"/>
    </location>
</feature>
<keyword evidence="1" id="KW-0812">Transmembrane</keyword>
<reference evidence="3 4" key="1">
    <citation type="journal article" date="2012" name="J. Bacteriol.">
        <title>Genome Sequence of Oceanibaculum indicum Type Strain P24.</title>
        <authorList>
            <person name="Lai Q."/>
            <person name="Shao Z."/>
        </authorList>
    </citation>
    <scope>NUCLEOTIDE SEQUENCE [LARGE SCALE GENOMIC DNA]</scope>
    <source>
        <strain evidence="3 4">P24</strain>
    </source>
</reference>
<protein>
    <recommendedName>
        <fullName evidence="2">DUF6867 domain-containing protein</fullName>
    </recommendedName>
</protein>
<dbReference type="AlphaFoldDB" id="K2JA66"/>
<feature type="transmembrane region" description="Helical" evidence="1">
    <location>
        <begin position="12"/>
        <end position="32"/>
    </location>
</feature>
<keyword evidence="1" id="KW-0472">Membrane</keyword>
<organism evidence="3 4">
    <name type="scientific">Oceanibaculum indicum P24</name>
    <dbReference type="NCBI Taxonomy" id="1207063"/>
    <lineage>
        <taxon>Bacteria</taxon>
        <taxon>Pseudomonadati</taxon>
        <taxon>Pseudomonadota</taxon>
        <taxon>Alphaproteobacteria</taxon>
        <taxon>Rhodospirillales</taxon>
        <taxon>Oceanibaculaceae</taxon>
        <taxon>Oceanibaculum</taxon>
    </lineage>
</organism>
<evidence type="ECO:0000313" key="3">
    <source>
        <dbReference type="EMBL" id="EKE67434.1"/>
    </source>
</evidence>
<dbReference type="PATRIC" id="fig|1207063.3.peg.3713"/>
<evidence type="ECO:0000256" key="1">
    <source>
        <dbReference type="SAM" id="Phobius"/>
    </source>
</evidence>
<dbReference type="eggNOG" id="ENOG5032SWS">
    <property type="taxonomic scope" value="Bacteria"/>
</dbReference>
<feature type="transmembrane region" description="Helical" evidence="1">
    <location>
        <begin position="44"/>
        <end position="63"/>
    </location>
</feature>
<comment type="caution">
    <text evidence="3">The sequence shown here is derived from an EMBL/GenBank/DDBJ whole genome shotgun (WGS) entry which is preliminary data.</text>
</comment>
<evidence type="ECO:0000259" key="2">
    <source>
        <dbReference type="Pfam" id="PF21741"/>
    </source>
</evidence>
<name>K2JA66_9PROT</name>
<dbReference type="Proteomes" id="UP000006746">
    <property type="component" value="Unassembled WGS sequence"/>
</dbReference>
<proteinExistence type="predicted"/>
<dbReference type="InterPro" id="IPR049201">
    <property type="entry name" value="DUF6867"/>
</dbReference>
<feature type="transmembrane region" description="Helical" evidence="1">
    <location>
        <begin position="69"/>
        <end position="87"/>
    </location>
</feature>
<keyword evidence="4" id="KW-1185">Reference proteome</keyword>
<gene>
    <name evidence="3" type="ORF">P24_18551</name>
</gene>
<sequence>MAMEQLLGNDIPTFIGVTIVLAGGAAMLMGSALARTWRPFWQGILYSALLGLASRFISFALFGGELLSFSGYVVDSAVLALMAFAAYRATLARRMAAQYPWLYERAGLFGWRARRDG</sequence>